<proteinExistence type="predicted"/>
<dbReference type="AlphaFoldDB" id="A0A072UME0"/>
<reference evidence="1 3" key="2">
    <citation type="journal article" date="2014" name="BMC Genomics">
        <title>An improved genome release (version Mt4.0) for the model legume Medicago truncatula.</title>
        <authorList>
            <person name="Tang H."/>
            <person name="Krishnakumar V."/>
            <person name="Bidwell S."/>
            <person name="Rosen B."/>
            <person name="Chan A."/>
            <person name="Zhou S."/>
            <person name="Gentzbittel L."/>
            <person name="Childs K.L."/>
            <person name="Yandell M."/>
            <person name="Gundlach H."/>
            <person name="Mayer K.F."/>
            <person name="Schwartz D.C."/>
            <person name="Town C.D."/>
        </authorList>
    </citation>
    <scope>GENOME REANNOTATION</scope>
    <source>
        <strain evidence="1">A17</strain>
        <strain evidence="2 3">cv. Jemalong A17</strain>
    </source>
</reference>
<gene>
    <name evidence="1" type="ordered locus">MTR_4g065790</name>
</gene>
<dbReference type="EMBL" id="CM001220">
    <property type="protein sequence ID" value="KEH30243.1"/>
    <property type="molecule type" value="Genomic_DNA"/>
</dbReference>
<reference evidence="1 3" key="1">
    <citation type="journal article" date="2011" name="Nature">
        <title>The Medicago genome provides insight into the evolution of rhizobial symbioses.</title>
        <authorList>
            <person name="Young N.D."/>
            <person name="Debelle F."/>
            <person name="Oldroyd G.E."/>
            <person name="Geurts R."/>
            <person name="Cannon S.B."/>
            <person name="Udvardi M.K."/>
            <person name="Benedito V.A."/>
            <person name="Mayer K.F."/>
            <person name="Gouzy J."/>
            <person name="Schoof H."/>
            <person name="Van de Peer Y."/>
            <person name="Proost S."/>
            <person name="Cook D.R."/>
            <person name="Meyers B.C."/>
            <person name="Spannagl M."/>
            <person name="Cheung F."/>
            <person name="De Mita S."/>
            <person name="Krishnakumar V."/>
            <person name="Gundlach H."/>
            <person name="Zhou S."/>
            <person name="Mudge J."/>
            <person name="Bharti A.K."/>
            <person name="Murray J.D."/>
            <person name="Naoumkina M.A."/>
            <person name="Rosen B."/>
            <person name="Silverstein K.A."/>
            <person name="Tang H."/>
            <person name="Rombauts S."/>
            <person name="Zhao P.X."/>
            <person name="Zhou P."/>
            <person name="Barbe V."/>
            <person name="Bardou P."/>
            <person name="Bechner M."/>
            <person name="Bellec A."/>
            <person name="Berger A."/>
            <person name="Berges H."/>
            <person name="Bidwell S."/>
            <person name="Bisseling T."/>
            <person name="Choisne N."/>
            <person name="Couloux A."/>
            <person name="Denny R."/>
            <person name="Deshpande S."/>
            <person name="Dai X."/>
            <person name="Doyle J.J."/>
            <person name="Dudez A.M."/>
            <person name="Farmer A.D."/>
            <person name="Fouteau S."/>
            <person name="Franken C."/>
            <person name="Gibelin C."/>
            <person name="Gish J."/>
            <person name="Goldstein S."/>
            <person name="Gonzalez A.J."/>
            <person name="Green P.J."/>
            <person name="Hallab A."/>
            <person name="Hartog M."/>
            <person name="Hua A."/>
            <person name="Humphray S.J."/>
            <person name="Jeong D.H."/>
            <person name="Jing Y."/>
            <person name="Jocker A."/>
            <person name="Kenton S.M."/>
            <person name="Kim D.J."/>
            <person name="Klee K."/>
            <person name="Lai H."/>
            <person name="Lang C."/>
            <person name="Lin S."/>
            <person name="Macmil S.L."/>
            <person name="Magdelenat G."/>
            <person name="Matthews L."/>
            <person name="McCorrison J."/>
            <person name="Monaghan E.L."/>
            <person name="Mun J.H."/>
            <person name="Najar F.Z."/>
            <person name="Nicholson C."/>
            <person name="Noirot C."/>
            <person name="O'Bleness M."/>
            <person name="Paule C.R."/>
            <person name="Poulain J."/>
            <person name="Prion F."/>
            <person name="Qin B."/>
            <person name="Qu C."/>
            <person name="Retzel E.F."/>
            <person name="Riddle C."/>
            <person name="Sallet E."/>
            <person name="Samain S."/>
            <person name="Samson N."/>
            <person name="Sanders I."/>
            <person name="Saurat O."/>
            <person name="Scarpelli C."/>
            <person name="Schiex T."/>
            <person name="Segurens B."/>
            <person name="Severin A.J."/>
            <person name="Sherrier D.J."/>
            <person name="Shi R."/>
            <person name="Sims S."/>
            <person name="Singer S.R."/>
            <person name="Sinharoy S."/>
            <person name="Sterck L."/>
            <person name="Viollet A."/>
            <person name="Wang B.B."/>
            <person name="Wang K."/>
            <person name="Wang M."/>
            <person name="Wang X."/>
            <person name="Warfsmann J."/>
            <person name="Weissenbach J."/>
            <person name="White D.D."/>
            <person name="White J.D."/>
            <person name="Wiley G.B."/>
            <person name="Wincker P."/>
            <person name="Xing Y."/>
            <person name="Yang L."/>
            <person name="Yao Z."/>
            <person name="Ying F."/>
            <person name="Zhai J."/>
            <person name="Zhou L."/>
            <person name="Zuber A."/>
            <person name="Denarie J."/>
            <person name="Dixon R.A."/>
            <person name="May G.D."/>
            <person name="Schwartz D.C."/>
            <person name="Rogers J."/>
            <person name="Quetier F."/>
            <person name="Town C.D."/>
            <person name="Roe B.A."/>
        </authorList>
    </citation>
    <scope>NUCLEOTIDE SEQUENCE [LARGE SCALE GENOMIC DNA]</scope>
    <source>
        <strain evidence="1">A17</strain>
        <strain evidence="2 3">cv. Jemalong A17</strain>
    </source>
</reference>
<evidence type="ECO:0000313" key="1">
    <source>
        <dbReference type="EMBL" id="KEH30243.1"/>
    </source>
</evidence>
<dbReference type="Proteomes" id="UP000002051">
    <property type="component" value="Chromosome 4"/>
</dbReference>
<sequence length="119" mass="13477">MRCGVKKIVSIPSSYYNQLVSLSQGFKNSTIVITNSNQSLTKQKLPEPDTDIALHATFRLISKDIDNKTVMLEPFDLPGMIVCHQEPDQPLTIVNSSSGDAYSVFYWYQDWTEVIKPHL</sequence>
<dbReference type="HOGENOM" id="CLU_2064977_0_0_1"/>
<dbReference type="EnsemblPlants" id="KEH30243">
    <property type="protein sequence ID" value="KEH30243"/>
    <property type="gene ID" value="MTR_4g065790"/>
</dbReference>
<name>A0A072UME0_MEDTR</name>
<protein>
    <submittedName>
        <fullName evidence="1 2">Uncharacterized protein</fullName>
    </submittedName>
</protein>
<dbReference type="PANTHER" id="PTHR31151">
    <property type="entry name" value="PROLINE-TRNA LIGASE (DUF1680)"/>
    <property type="match status" value="1"/>
</dbReference>
<dbReference type="PANTHER" id="PTHR31151:SF0">
    <property type="entry name" value="PROLINE-TRNA LIGASE (DUF1680)"/>
    <property type="match status" value="1"/>
</dbReference>
<keyword evidence="3" id="KW-1185">Reference proteome</keyword>
<accession>A0A072UME0</accession>
<evidence type="ECO:0000313" key="3">
    <source>
        <dbReference type="Proteomes" id="UP000002051"/>
    </source>
</evidence>
<evidence type="ECO:0000313" key="2">
    <source>
        <dbReference type="EnsemblPlants" id="KEH30243"/>
    </source>
</evidence>
<dbReference type="STRING" id="3880.A0A072UME0"/>
<organism evidence="1 3">
    <name type="scientific">Medicago truncatula</name>
    <name type="common">Barrel medic</name>
    <name type="synonym">Medicago tribuloides</name>
    <dbReference type="NCBI Taxonomy" id="3880"/>
    <lineage>
        <taxon>Eukaryota</taxon>
        <taxon>Viridiplantae</taxon>
        <taxon>Streptophyta</taxon>
        <taxon>Embryophyta</taxon>
        <taxon>Tracheophyta</taxon>
        <taxon>Spermatophyta</taxon>
        <taxon>Magnoliopsida</taxon>
        <taxon>eudicotyledons</taxon>
        <taxon>Gunneridae</taxon>
        <taxon>Pentapetalae</taxon>
        <taxon>rosids</taxon>
        <taxon>fabids</taxon>
        <taxon>Fabales</taxon>
        <taxon>Fabaceae</taxon>
        <taxon>Papilionoideae</taxon>
        <taxon>50 kb inversion clade</taxon>
        <taxon>NPAAA clade</taxon>
        <taxon>Hologalegina</taxon>
        <taxon>IRL clade</taxon>
        <taxon>Trifolieae</taxon>
        <taxon>Medicago</taxon>
    </lineage>
</organism>
<reference evidence="2" key="3">
    <citation type="submission" date="2015-04" db="UniProtKB">
        <authorList>
            <consortium name="EnsemblPlants"/>
        </authorList>
    </citation>
    <scope>IDENTIFICATION</scope>
    <source>
        <strain evidence="2">cv. Jemalong A17</strain>
    </source>
</reference>